<dbReference type="InterPro" id="IPR012349">
    <property type="entry name" value="Split_barrel_FMN-bd"/>
</dbReference>
<protein>
    <recommendedName>
        <fullName evidence="3">Deazaflavin-dependent oxidoreductase, nitroreductase family</fullName>
    </recommendedName>
</protein>
<dbReference type="eggNOG" id="COG0748">
    <property type="taxonomic scope" value="Bacteria"/>
</dbReference>
<dbReference type="NCBIfam" id="TIGR00026">
    <property type="entry name" value="hi_GC_TIGR00026"/>
    <property type="match status" value="1"/>
</dbReference>
<dbReference type="Pfam" id="PF04075">
    <property type="entry name" value="F420H2_quin_red"/>
    <property type="match status" value="1"/>
</dbReference>
<dbReference type="HOGENOM" id="CLU_134363_0_0_11"/>
<dbReference type="RefSeq" id="WP_025349185.1">
    <property type="nucleotide sequence ID" value="NZ_CP006850.1"/>
</dbReference>
<dbReference type="PATRIC" id="fig|1415166.3.peg.3007"/>
<name>W5TFD2_9NOCA</name>
<evidence type="ECO:0000313" key="2">
    <source>
        <dbReference type="Proteomes" id="UP000019150"/>
    </source>
</evidence>
<dbReference type="KEGG" id="nno:NONO_c29340"/>
<dbReference type="Gene3D" id="2.30.110.10">
    <property type="entry name" value="Electron Transport, Fmn-binding Protein, Chain A"/>
    <property type="match status" value="1"/>
</dbReference>
<dbReference type="AlphaFoldDB" id="W5TFD2"/>
<organism evidence="1 2">
    <name type="scientific">Nocardia nova SH22a</name>
    <dbReference type="NCBI Taxonomy" id="1415166"/>
    <lineage>
        <taxon>Bacteria</taxon>
        <taxon>Bacillati</taxon>
        <taxon>Actinomycetota</taxon>
        <taxon>Actinomycetes</taxon>
        <taxon>Mycobacteriales</taxon>
        <taxon>Nocardiaceae</taxon>
        <taxon>Nocardia</taxon>
    </lineage>
</organism>
<dbReference type="SUPFAM" id="SSF50475">
    <property type="entry name" value="FMN-binding split barrel"/>
    <property type="match status" value="1"/>
</dbReference>
<gene>
    <name evidence="1" type="ORF">NONO_c29340</name>
</gene>
<reference evidence="1 2" key="1">
    <citation type="journal article" date="2014" name="Appl. Environ. Microbiol.">
        <title>Insights into the Microbial Degradation of Rubber and Gutta-Percha by Analysis of the Complete Genome of Nocardia nova SH22a.</title>
        <authorList>
            <person name="Luo Q."/>
            <person name="Hiessl S."/>
            <person name="Poehlein A."/>
            <person name="Daniel R."/>
            <person name="Steinbuchel A."/>
        </authorList>
    </citation>
    <scope>NUCLEOTIDE SEQUENCE [LARGE SCALE GENOMIC DNA]</scope>
    <source>
        <strain evidence="1">SH22a</strain>
    </source>
</reference>
<evidence type="ECO:0000313" key="1">
    <source>
        <dbReference type="EMBL" id="AHH17723.1"/>
    </source>
</evidence>
<dbReference type="InterPro" id="IPR004378">
    <property type="entry name" value="F420H2_quin_Rdtase"/>
</dbReference>
<dbReference type="GO" id="GO:0016491">
    <property type="term" value="F:oxidoreductase activity"/>
    <property type="evidence" value="ECO:0007669"/>
    <property type="project" value="InterPro"/>
</dbReference>
<dbReference type="OrthoDB" id="163266at2"/>
<sequence>MTCADTVAGLGARALRTRGLVRAPIAIYRAGLGFLFGSRMLMLEHIGRTSGARRYVVLEVVDRPGPGELVIVSGFGARSQWYRNIAAEPSVRVWVGWRRGVPARAVAMDDAESAAALARYQRAHPAAWKNLRAMIERATGVPVDTLPMVRLRLR</sequence>
<evidence type="ECO:0008006" key="3">
    <source>
        <dbReference type="Google" id="ProtNLM"/>
    </source>
</evidence>
<dbReference type="Proteomes" id="UP000019150">
    <property type="component" value="Chromosome"/>
</dbReference>
<keyword evidence="2" id="KW-1185">Reference proteome</keyword>
<dbReference type="EMBL" id="CP006850">
    <property type="protein sequence ID" value="AHH17723.1"/>
    <property type="molecule type" value="Genomic_DNA"/>
</dbReference>
<proteinExistence type="predicted"/>
<dbReference type="STRING" id="1415166.NONO_c29340"/>
<accession>W5TFD2</accession>